<dbReference type="OrthoDB" id="6434522at2759"/>
<dbReference type="FunFam" id="3.30.710.10:FF:000159">
    <property type="entry name" value="Speckle-type POZ protein B"/>
    <property type="match status" value="1"/>
</dbReference>
<dbReference type="SUPFAM" id="SSF54695">
    <property type="entry name" value="POZ domain"/>
    <property type="match status" value="1"/>
</dbReference>
<organism evidence="2 3">
    <name type="scientific">Trichonephila clavata</name>
    <name type="common">Joro spider</name>
    <name type="synonym">Nephila clavata</name>
    <dbReference type="NCBI Taxonomy" id="2740835"/>
    <lineage>
        <taxon>Eukaryota</taxon>
        <taxon>Metazoa</taxon>
        <taxon>Ecdysozoa</taxon>
        <taxon>Arthropoda</taxon>
        <taxon>Chelicerata</taxon>
        <taxon>Arachnida</taxon>
        <taxon>Araneae</taxon>
        <taxon>Araneomorphae</taxon>
        <taxon>Entelegynae</taxon>
        <taxon>Araneoidea</taxon>
        <taxon>Nephilidae</taxon>
        <taxon>Trichonephila</taxon>
    </lineage>
</organism>
<keyword evidence="3" id="KW-1185">Reference proteome</keyword>
<dbReference type="EMBL" id="BMAO01024867">
    <property type="protein sequence ID" value="GFQ98267.1"/>
    <property type="molecule type" value="Genomic_DNA"/>
</dbReference>
<sequence length="266" mass="30972">MINCGKGVILAEKSEKSVLFTLPFTKRYLIEHSDLYLKNDVLSLVFEYSWCDGYFSIEGENAYFEIYQNGNRSIGSNYDIEHCVKEDDLKKDLELLYNEGTLSDVKLCTSNQTFHAHKAILSARSPVFRAMFTTDMQEKIQECVNVPDVEDDTVRRMLRYMYSNTLEGFQWESAWKLYSAADKYEILTLKRNCSSFFKRNLSPSKVCDVLVLADMHLDGDLKKAAEDYVFENEMNVFNSEEWTDFTKNNVTLAAETMLLKWKRKPE</sequence>
<dbReference type="PROSITE" id="PS50097">
    <property type="entry name" value="BTB"/>
    <property type="match status" value="1"/>
</dbReference>
<name>A0A8X6IP69_TRICU</name>
<gene>
    <name evidence="2" type="primary">Tdpoz4</name>
    <name evidence="2" type="ORF">TNCT_25631</name>
</gene>
<dbReference type="Proteomes" id="UP000887116">
    <property type="component" value="Unassembled WGS sequence"/>
</dbReference>
<dbReference type="Gene3D" id="3.30.710.10">
    <property type="entry name" value="Potassium Channel Kv1.1, Chain A"/>
    <property type="match status" value="1"/>
</dbReference>
<protein>
    <submittedName>
        <fullName evidence="2">TD and POZ domain-containing protein 4</fullName>
    </submittedName>
</protein>
<dbReference type="Pfam" id="PF00651">
    <property type="entry name" value="BTB"/>
    <property type="match status" value="1"/>
</dbReference>
<dbReference type="SMART" id="SM00225">
    <property type="entry name" value="BTB"/>
    <property type="match status" value="1"/>
</dbReference>
<reference evidence="2" key="1">
    <citation type="submission" date="2020-07" db="EMBL/GenBank/DDBJ databases">
        <title>Multicomponent nature underlies the extraordinary mechanical properties of spider dragline silk.</title>
        <authorList>
            <person name="Kono N."/>
            <person name="Nakamura H."/>
            <person name="Mori M."/>
            <person name="Yoshida Y."/>
            <person name="Ohtoshi R."/>
            <person name="Malay A.D."/>
            <person name="Moran D.A.P."/>
            <person name="Tomita M."/>
            <person name="Numata K."/>
            <person name="Arakawa K."/>
        </authorList>
    </citation>
    <scope>NUCLEOTIDE SEQUENCE</scope>
</reference>
<evidence type="ECO:0000313" key="2">
    <source>
        <dbReference type="EMBL" id="GFQ98267.1"/>
    </source>
</evidence>
<accession>A0A8X6IP69</accession>
<evidence type="ECO:0000313" key="3">
    <source>
        <dbReference type="Proteomes" id="UP000887116"/>
    </source>
</evidence>
<proteinExistence type="predicted"/>
<dbReference type="AlphaFoldDB" id="A0A8X6IP69"/>
<feature type="domain" description="BTB" evidence="1">
    <location>
        <begin position="103"/>
        <end position="170"/>
    </location>
</feature>
<comment type="caution">
    <text evidence="2">The sequence shown here is derived from an EMBL/GenBank/DDBJ whole genome shotgun (WGS) entry which is preliminary data.</text>
</comment>
<dbReference type="CDD" id="cd18186">
    <property type="entry name" value="BTB_POZ_ZBTB_KLHL-like"/>
    <property type="match status" value="1"/>
</dbReference>
<evidence type="ECO:0000259" key="1">
    <source>
        <dbReference type="PROSITE" id="PS50097"/>
    </source>
</evidence>
<dbReference type="Gene3D" id="1.25.40.420">
    <property type="match status" value="1"/>
</dbReference>
<dbReference type="PANTHER" id="PTHR24413">
    <property type="entry name" value="SPECKLE-TYPE POZ PROTEIN"/>
    <property type="match status" value="1"/>
</dbReference>
<dbReference type="InterPro" id="IPR000210">
    <property type="entry name" value="BTB/POZ_dom"/>
</dbReference>
<dbReference type="InterPro" id="IPR011333">
    <property type="entry name" value="SKP1/BTB/POZ_sf"/>
</dbReference>